<gene>
    <name evidence="1" type="ORF">ESA94_11880</name>
</gene>
<dbReference type="Proteomes" id="UP000290204">
    <property type="component" value="Unassembled WGS sequence"/>
</dbReference>
<keyword evidence="2" id="KW-1185">Reference proteome</keyword>
<sequence length="150" mass="17324">MLIPVVIPVYLQIKQLHVQHEMLEKLEKEELVSIRIKASSIQWVKPGKECVVGTEMFDVKCIKQEGDMLVLTGLYDAKEKELKKLAATHSQEQSKQARYCIKLFSLADVTPDYLSPQPQISVIKKSYPSFHKSRYYNPYIGFLKPPPRFV</sequence>
<evidence type="ECO:0000313" key="1">
    <source>
        <dbReference type="EMBL" id="RXK59751.1"/>
    </source>
</evidence>
<comment type="caution">
    <text evidence="1">The sequence shown here is derived from an EMBL/GenBank/DDBJ whole genome shotgun (WGS) entry which is preliminary data.</text>
</comment>
<accession>A0A4Q1CHR0</accession>
<organism evidence="1 2">
    <name type="scientific">Lacibacter luteus</name>
    <dbReference type="NCBI Taxonomy" id="2508719"/>
    <lineage>
        <taxon>Bacteria</taxon>
        <taxon>Pseudomonadati</taxon>
        <taxon>Bacteroidota</taxon>
        <taxon>Chitinophagia</taxon>
        <taxon>Chitinophagales</taxon>
        <taxon>Chitinophagaceae</taxon>
        <taxon>Lacibacter</taxon>
    </lineage>
</organism>
<dbReference type="RefSeq" id="WP_129131125.1">
    <property type="nucleotide sequence ID" value="NZ_SDHW01000003.1"/>
</dbReference>
<reference evidence="1 2" key="1">
    <citation type="submission" date="2019-01" db="EMBL/GenBank/DDBJ databases">
        <title>Lacibacter sp. strain TTM-7.</title>
        <authorList>
            <person name="Chen W.-M."/>
        </authorList>
    </citation>
    <scope>NUCLEOTIDE SEQUENCE [LARGE SCALE GENOMIC DNA]</scope>
    <source>
        <strain evidence="1 2">TTM-7</strain>
    </source>
</reference>
<dbReference type="OrthoDB" id="9842354at2"/>
<proteinExistence type="predicted"/>
<protein>
    <submittedName>
        <fullName evidence="1">Uncharacterized protein</fullName>
    </submittedName>
</protein>
<dbReference type="EMBL" id="SDHW01000003">
    <property type="protein sequence ID" value="RXK59751.1"/>
    <property type="molecule type" value="Genomic_DNA"/>
</dbReference>
<evidence type="ECO:0000313" key="2">
    <source>
        <dbReference type="Proteomes" id="UP000290204"/>
    </source>
</evidence>
<name>A0A4Q1CHR0_9BACT</name>
<dbReference type="AlphaFoldDB" id="A0A4Q1CHR0"/>